<sequence>MSGPRLGSYIAHADSQRVCQMYSLGMNSLHISSGRQTEQYWYEVVRGQEKVRVLNSLRMFTGQMGINVKATLIAWVKTWRHGTVFKRHK</sequence>
<accession>A0A0C3EMA3</accession>
<keyword evidence="2" id="KW-1185">Reference proteome</keyword>
<dbReference type="HOGENOM" id="CLU_2456087_0_0_1"/>
<organism evidence="1 2">
    <name type="scientific">Scleroderma citrinum Foug A</name>
    <dbReference type="NCBI Taxonomy" id="1036808"/>
    <lineage>
        <taxon>Eukaryota</taxon>
        <taxon>Fungi</taxon>
        <taxon>Dikarya</taxon>
        <taxon>Basidiomycota</taxon>
        <taxon>Agaricomycotina</taxon>
        <taxon>Agaricomycetes</taxon>
        <taxon>Agaricomycetidae</taxon>
        <taxon>Boletales</taxon>
        <taxon>Sclerodermatineae</taxon>
        <taxon>Sclerodermataceae</taxon>
        <taxon>Scleroderma</taxon>
    </lineage>
</organism>
<evidence type="ECO:0000313" key="2">
    <source>
        <dbReference type="Proteomes" id="UP000053989"/>
    </source>
</evidence>
<reference evidence="2" key="2">
    <citation type="submission" date="2015-01" db="EMBL/GenBank/DDBJ databases">
        <title>Evolutionary Origins and Diversification of the Mycorrhizal Mutualists.</title>
        <authorList>
            <consortium name="DOE Joint Genome Institute"/>
            <consortium name="Mycorrhizal Genomics Consortium"/>
            <person name="Kohler A."/>
            <person name="Kuo A."/>
            <person name="Nagy L.G."/>
            <person name="Floudas D."/>
            <person name="Copeland A."/>
            <person name="Barry K.W."/>
            <person name="Cichocki N."/>
            <person name="Veneault-Fourrey C."/>
            <person name="LaButti K."/>
            <person name="Lindquist E.A."/>
            <person name="Lipzen A."/>
            <person name="Lundell T."/>
            <person name="Morin E."/>
            <person name="Murat C."/>
            <person name="Riley R."/>
            <person name="Ohm R."/>
            <person name="Sun H."/>
            <person name="Tunlid A."/>
            <person name="Henrissat B."/>
            <person name="Grigoriev I.V."/>
            <person name="Hibbett D.S."/>
            <person name="Martin F."/>
        </authorList>
    </citation>
    <scope>NUCLEOTIDE SEQUENCE [LARGE SCALE GENOMIC DNA]</scope>
    <source>
        <strain evidence="2">Foug A</strain>
    </source>
</reference>
<reference evidence="1 2" key="1">
    <citation type="submission" date="2014-04" db="EMBL/GenBank/DDBJ databases">
        <authorList>
            <consortium name="DOE Joint Genome Institute"/>
            <person name="Kuo A."/>
            <person name="Kohler A."/>
            <person name="Nagy L.G."/>
            <person name="Floudas D."/>
            <person name="Copeland A."/>
            <person name="Barry K.W."/>
            <person name="Cichocki N."/>
            <person name="Veneault-Fourrey C."/>
            <person name="LaButti K."/>
            <person name="Lindquist E.A."/>
            <person name="Lipzen A."/>
            <person name="Lundell T."/>
            <person name="Morin E."/>
            <person name="Murat C."/>
            <person name="Sun H."/>
            <person name="Tunlid A."/>
            <person name="Henrissat B."/>
            <person name="Grigoriev I.V."/>
            <person name="Hibbett D.S."/>
            <person name="Martin F."/>
            <person name="Nordberg H.P."/>
            <person name="Cantor M.N."/>
            <person name="Hua S.X."/>
        </authorList>
    </citation>
    <scope>NUCLEOTIDE SEQUENCE [LARGE SCALE GENOMIC DNA]</scope>
    <source>
        <strain evidence="1 2">Foug A</strain>
    </source>
</reference>
<proteinExistence type="predicted"/>
<dbReference type="EMBL" id="KN822007">
    <property type="protein sequence ID" value="KIM69334.1"/>
    <property type="molecule type" value="Genomic_DNA"/>
</dbReference>
<dbReference type="Proteomes" id="UP000053989">
    <property type="component" value="Unassembled WGS sequence"/>
</dbReference>
<protein>
    <submittedName>
        <fullName evidence="1">Uncharacterized protein</fullName>
    </submittedName>
</protein>
<dbReference type="AlphaFoldDB" id="A0A0C3EMA3"/>
<dbReference type="InParanoid" id="A0A0C3EMA3"/>
<name>A0A0C3EMA3_9AGAM</name>
<gene>
    <name evidence="1" type="ORF">SCLCIDRAFT_1208731</name>
</gene>
<evidence type="ECO:0000313" key="1">
    <source>
        <dbReference type="EMBL" id="KIM69334.1"/>
    </source>
</evidence>